<dbReference type="PROSITE" id="PS51143">
    <property type="entry name" value="MT_A70"/>
    <property type="match status" value="1"/>
</dbReference>
<sequence length="374" mass="42262">MSIVFKNAKGWLVDQCSFIDDRFESGDENASKRRSFSWCFNRRYFDTLKPYIKSISADGLRAEGEDDPLPSTGCQKRKRKQTLLNQGEIDAQEYHDKVRSVILEGIQPFLDMGRTCGYLTEAATKGPPPCAHEDRLSGLCDMAKELPLVDDDEDAPAQVIGDDLGSLDHLDLFTRMTENPSGRAREVRLMGELYLLPPRCRFLLSDISKMQPLLKCGRKFDAIVLDPPWENKSVKRSRRYGSLPSSQLRRIPVSQLSAPGCLVATWVTNRQRHRRYVREELYPLWGVEPEAEWLWVKVTRSGEYVFPLDSPHKKPYEVLVLGRRVGEAGDTLSSSQGSEPVLPNLKLLVSVPSTLHSHKPSLAGKPCNLPLLIQ</sequence>
<evidence type="ECO:0000256" key="1">
    <source>
        <dbReference type="PROSITE-ProRule" id="PRU00489"/>
    </source>
</evidence>
<dbReference type="PANTHER" id="PTHR12829">
    <property type="entry name" value="N6-ADENOSINE-METHYLTRANSFERASE"/>
    <property type="match status" value="1"/>
</dbReference>
<dbReference type="STRING" id="1676925.ENSPKIP00000028154"/>
<dbReference type="Ensembl" id="ENSPKIT00000008930.1">
    <property type="protein sequence ID" value="ENSPKIP00000028154.1"/>
    <property type="gene ID" value="ENSPKIG00000009903.1"/>
</dbReference>
<dbReference type="InterPro" id="IPR002052">
    <property type="entry name" value="DNA_methylase_N6_adenine_CS"/>
</dbReference>
<dbReference type="Pfam" id="PF05063">
    <property type="entry name" value="MT-A70"/>
    <property type="match status" value="1"/>
</dbReference>
<dbReference type="GO" id="GO:0005829">
    <property type="term" value="C:cytosol"/>
    <property type="evidence" value="ECO:0007669"/>
    <property type="project" value="TreeGrafter"/>
</dbReference>
<dbReference type="PANTHER" id="PTHR12829:SF4">
    <property type="entry name" value="N(6)-ADENINE-SPECIFIC METHYLTRANSFERASE METTL4"/>
    <property type="match status" value="1"/>
</dbReference>
<evidence type="ECO:0000313" key="2">
    <source>
        <dbReference type="Ensembl" id="ENSPKIP00000028154.1"/>
    </source>
</evidence>
<dbReference type="GO" id="GO:0032259">
    <property type="term" value="P:methylation"/>
    <property type="evidence" value="ECO:0007669"/>
    <property type="project" value="InterPro"/>
</dbReference>
<comment type="similarity">
    <text evidence="1">Belongs to the MT-A70-like family.</text>
</comment>
<dbReference type="InterPro" id="IPR029063">
    <property type="entry name" value="SAM-dependent_MTases_sf"/>
</dbReference>
<dbReference type="GO" id="GO:0008173">
    <property type="term" value="F:RNA methyltransferase activity"/>
    <property type="evidence" value="ECO:0007669"/>
    <property type="project" value="TreeGrafter"/>
</dbReference>
<name>A0A3B3SBN5_9TELE</name>
<proteinExistence type="inferred from homology"/>
<dbReference type="AlphaFoldDB" id="A0A3B3SBN5"/>
<accession>A0A3B3SBN5</accession>
<dbReference type="GO" id="GO:0003676">
    <property type="term" value="F:nucleic acid binding"/>
    <property type="evidence" value="ECO:0007669"/>
    <property type="project" value="InterPro"/>
</dbReference>
<evidence type="ECO:0000313" key="3">
    <source>
        <dbReference type="Proteomes" id="UP000261540"/>
    </source>
</evidence>
<organism evidence="2 3">
    <name type="scientific">Paramormyrops kingsleyae</name>
    <dbReference type="NCBI Taxonomy" id="1676925"/>
    <lineage>
        <taxon>Eukaryota</taxon>
        <taxon>Metazoa</taxon>
        <taxon>Chordata</taxon>
        <taxon>Craniata</taxon>
        <taxon>Vertebrata</taxon>
        <taxon>Euteleostomi</taxon>
        <taxon>Actinopterygii</taxon>
        <taxon>Neopterygii</taxon>
        <taxon>Teleostei</taxon>
        <taxon>Osteoglossocephala</taxon>
        <taxon>Osteoglossomorpha</taxon>
        <taxon>Osteoglossiformes</taxon>
        <taxon>Mormyridae</taxon>
        <taxon>Paramormyrops</taxon>
    </lineage>
</organism>
<reference evidence="2" key="2">
    <citation type="submission" date="2025-09" db="UniProtKB">
        <authorList>
            <consortium name="Ensembl"/>
        </authorList>
    </citation>
    <scope>IDENTIFICATION</scope>
</reference>
<protein>
    <submittedName>
        <fullName evidence="2">Methyltransferase 4, N6-adenosine</fullName>
    </submittedName>
</protein>
<keyword evidence="3" id="KW-1185">Reference proteome</keyword>
<dbReference type="PROSITE" id="PS00092">
    <property type="entry name" value="N6_MTASE"/>
    <property type="match status" value="1"/>
</dbReference>
<dbReference type="GeneTree" id="ENSGT00390000016237"/>
<dbReference type="GO" id="GO:0005634">
    <property type="term" value="C:nucleus"/>
    <property type="evidence" value="ECO:0007669"/>
    <property type="project" value="TreeGrafter"/>
</dbReference>
<dbReference type="Proteomes" id="UP000261540">
    <property type="component" value="Unplaced"/>
</dbReference>
<dbReference type="InterPro" id="IPR007757">
    <property type="entry name" value="MT-A70-like"/>
</dbReference>
<reference evidence="2" key="1">
    <citation type="submission" date="2025-08" db="UniProtKB">
        <authorList>
            <consortium name="Ensembl"/>
        </authorList>
    </citation>
    <scope>IDENTIFICATION</scope>
</reference>
<dbReference type="GO" id="GO:0009007">
    <property type="term" value="F:site-specific DNA-methyltransferase (adenine-specific) activity"/>
    <property type="evidence" value="ECO:0007669"/>
    <property type="project" value="TreeGrafter"/>
</dbReference>
<dbReference type="SUPFAM" id="SSF53335">
    <property type="entry name" value="S-adenosyl-L-methionine-dependent methyltransferases"/>
    <property type="match status" value="1"/>
</dbReference>